<dbReference type="KEGG" id="cik:H0194_10885"/>
<protein>
    <recommendedName>
        <fullName evidence="1">UPF0434 protein H0194_10885</fullName>
    </recommendedName>
</protein>
<dbReference type="AlphaFoldDB" id="A0A7G7CPI8"/>
<dbReference type="SUPFAM" id="SSF158997">
    <property type="entry name" value="Trm112p-like"/>
    <property type="match status" value="1"/>
</dbReference>
<evidence type="ECO:0000313" key="2">
    <source>
        <dbReference type="EMBL" id="QNE89504.1"/>
    </source>
</evidence>
<sequence length="60" mass="6769">MSCMSVDPKLLEILVCPQDKGELVYNEDKNVLINERLHIAYPIEDGIPVMLADEAIDWPA</sequence>
<dbReference type="Pfam" id="PF03966">
    <property type="entry name" value="Trm112p"/>
    <property type="match status" value="1"/>
</dbReference>
<name>A0A7G7CPI8_9CORY</name>
<evidence type="ECO:0000313" key="3">
    <source>
        <dbReference type="Proteomes" id="UP000515743"/>
    </source>
</evidence>
<accession>A0A7G7CPI8</accession>
<keyword evidence="3" id="KW-1185">Reference proteome</keyword>
<evidence type="ECO:0000256" key="1">
    <source>
        <dbReference type="HAMAP-Rule" id="MF_01187"/>
    </source>
</evidence>
<comment type="similarity">
    <text evidence="1">Belongs to the UPF0434 family.</text>
</comment>
<dbReference type="Proteomes" id="UP000515743">
    <property type="component" value="Chromosome"/>
</dbReference>
<reference evidence="2 3" key="1">
    <citation type="submission" date="2020-07" db="EMBL/GenBank/DDBJ databases">
        <title>Complete genome and description of Corynebacterium incognita strain Marseille-Q3630 sp. nov.</title>
        <authorList>
            <person name="Boxberger M."/>
        </authorList>
    </citation>
    <scope>NUCLEOTIDE SEQUENCE [LARGE SCALE GENOMIC DNA]</scope>
    <source>
        <strain evidence="2 3">Marseille-Q3630</strain>
    </source>
</reference>
<dbReference type="PANTHER" id="PTHR33505">
    <property type="entry name" value="ZGC:162634"/>
    <property type="match status" value="1"/>
</dbReference>
<dbReference type="Gene3D" id="2.20.25.10">
    <property type="match status" value="1"/>
</dbReference>
<dbReference type="GO" id="GO:0005829">
    <property type="term" value="C:cytosol"/>
    <property type="evidence" value="ECO:0007669"/>
    <property type="project" value="TreeGrafter"/>
</dbReference>
<dbReference type="HAMAP" id="MF_01187">
    <property type="entry name" value="UPF0434"/>
    <property type="match status" value="1"/>
</dbReference>
<gene>
    <name evidence="2" type="ORF">H0194_10885</name>
</gene>
<dbReference type="InterPro" id="IPR005651">
    <property type="entry name" value="Trm112-like"/>
</dbReference>
<dbReference type="PANTHER" id="PTHR33505:SF4">
    <property type="entry name" value="PROTEIN PREY, MITOCHONDRIAL"/>
    <property type="match status" value="1"/>
</dbReference>
<proteinExistence type="inferred from homology"/>
<dbReference type="EMBL" id="CP059404">
    <property type="protein sequence ID" value="QNE89504.1"/>
    <property type="molecule type" value="Genomic_DNA"/>
</dbReference>
<dbReference type="RefSeq" id="WP_185175878.1">
    <property type="nucleotide sequence ID" value="NZ_CP059404.1"/>
</dbReference>
<organism evidence="2 3">
    <name type="scientific">Corynebacterium incognita</name>
    <dbReference type="NCBI Taxonomy" id="2754725"/>
    <lineage>
        <taxon>Bacteria</taxon>
        <taxon>Bacillati</taxon>
        <taxon>Actinomycetota</taxon>
        <taxon>Actinomycetes</taxon>
        <taxon>Mycobacteriales</taxon>
        <taxon>Corynebacteriaceae</taxon>
        <taxon>Corynebacterium</taxon>
    </lineage>
</organism>